<evidence type="ECO:0000256" key="4">
    <source>
        <dbReference type="ARBA" id="ARBA00022989"/>
    </source>
</evidence>
<feature type="domain" description="G-protein coupled receptors family 1 profile" evidence="12">
    <location>
        <begin position="1"/>
        <end position="82"/>
    </location>
</feature>
<dbReference type="Gene3D" id="1.20.1070.10">
    <property type="entry name" value="Rhodopsin 7-helix transmembrane proteins"/>
    <property type="match status" value="1"/>
</dbReference>
<evidence type="ECO:0000313" key="13">
    <source>
        <dbReference type="EMBL" id="TRZ24599.1"/>
    </source>
</evidence>
<keyword evidence="8" id="KW-0675">Receptor</keyword>
<dbReference type="PANTHER" id="PTHR24229">
    <property type="entry name" value="NEUROPEPTIDES RECEPTOR"/>
    <property type="match status" value="1"/>
</dbReference>
<keyword evidence="2" id="KW-1003">Cell membrane</keyword>
<evidence type="ECO:0000256" key="2">
    <source>
        <dbReference type="ARBA" id="ARBA00022475"/>
    </source>
</evidence>
<organism evidence="13 14">
    <name type="scientific">Zosterops borbonicus</name>
    <dbReference type="NCBI Taxonomy" id="364589"/>
    <lineage>
        <taxon>Eukaryota</taxon>
        <taxon>Metazoa</taxon>
        <taxon>Chordata</taxon>
        <taxon>Craniata</taxon>
        <taxon>Vertebrata</taxon>
        <taxon>Euteleostomi</taxon>
        <taxon>Archelosauria</taxon>
        <taxon>Archosauria</taxon>
        <taxon>Dinosauria</taxon>
        <taxon>Saurischia</taxon>
        <taxon>Theropoda</taxon>
        <taxon>Coelurosauria</taxon>
        <taxon>Aves</taxon>
        <taxon>Neognathae</taxon>
        <taxon>Neoaves</taxon>
        <taxon>Telluraves</taxon>
        <taxon>Australaves</taxon>
        <taxon>Passeriformes</taxon>
        <taxon>Sylvioidea</taxon>
        <taxon>Zosteropidae</taxon>
        <taxon>Zosterops</taxon>
    </lineage>
</organism>
<dbReference type="AlphaFoldDB" id="A0A8K1GSL2"/>
<keyword evidence="14" id="KW-1185">Reference proteome</keyword>
<dbReference type="OrthoDB" id="6076970at2759"/>
<reference evidence="13" key="1">
    <citation type="submission" date="2019-04" db="EMBL/GenBank/DDBJ databases">
        <title>Genome assembly of Zosterops borbonicus 15179.</title>
        <authorList>
            <person name="Leroy T."/>
            <person name="Anselmetti Y."/>
            <person name="Tilak M.-K."/>
            <person name="Nabholz B."/>
        </authorList>
    </citation>
    <scope>NUCLEOTIDE SEQUENCE</scope>
    <source>
        <strain evidence="13">HGM_15179</strain>
        <tissue evidence="13">Muscle</tissue>
    </source>
</reference>
<feature type="transmembrane region" description="Helical" evidence="11">
    <location>
        <begin position="62"/>
        <end position="85"/>
    </location>
</feature>
<dbReference type="SUPFAM" id="SSF81321">
    <property type="entry name" value="Family A G protein-coupled receptor-like"/>
    <property type="match status" value="1"/>
</dbReference>
<feature type="transmembrane region" description="Helical" evidence="11">
    <location>
        <begin position="20"/>
        <end position="42"/>
    </location>
</feature>
<keyword evidence="7" id="KW-1015">Disulfide bond</keyword>
<evidence type="ECO:0000256" key="6">
    <source>
        <dbReference type="ARBA" id="ARBA00023136"/>
    </source>
</evidence>
<dbReference type="GO" id="GO:0042923">
    <property type="term" value="F:neuropeptide binding"/>
    <property type="evidence" value="ECO:0007669"/>
    <property type="project" value="TreeGrafter"/>
</dbReference>
<keyword evidence="10" id="KW-0807">Transducer</keyword>
<dbReference type="InterPro" id="IPR000276">
    <property type="entry name" value="GPCR_Rhodpsn"/>
</dbReference>
<keyword evidence="5" id="KW-0297">G-protein coupled receptor</keyword>
<evidence type="ECO:0000256" key="5">
    <source>
        <dbReference type="ARBA" id="ARBA00023040"/>
    </source>
</evidence>
<dbReference type="Proteomes" id="UP000796761">
    <property type="component" value="Unassembled WGS sequence"/>
</dbReference>
<comment type="subcellular location">
    <subcellularLocation>
        <location evidence="1">Cell membrane</location>
        <topology evidence="1">Multi-pass membrane protein</topology>
    </subcellularLocation>
</comment>
<evidence type="ECO:0000259" key="12">
    <source>
        <dbReference type="PROSITE" id="PS50262"/>
    </source>
</evidence>
<dbReference type="EMBL" id="SWJQ01000045">
    <property type="protein sequence ID" value="TRZ24599.1"/>
    <property type="molecule type" value="Genomic_DNA"/>
</dbReference>
<evidence type="ECO:0000256" key="3">
    <source>
        <dbReference type="ARBA" id="ARBA00022692"/>
    </source>
</evidence>
<keyword evidence="6 11" id="KW-0472">Membrane</keyword>
<name>A0A8K1GSL2_9PASS</name>
<dbReference type="PROSITE" id="PS50262">
    <property type="entry name" value="G_PROTEIN_RECEP_F1_2"/>
    <property type="match status" value="1"/>
</dbReference>
<evidence type="ECO:0000313" key="14">
    <source>
        <dbReference type="Proteomes" id="UP000796761"/>
    </source>
</evidence>
<evidence type="ECO:0000256" key="1">
    <source>
        <dbReference type="ARBA" id="ARBA00004651"/>
    </source>
</evidence>
<dbReference type="GO" id="GO:0005886">
    <property type="term" value="C:plasma membrane"/>
    <property type="evidence" value="ECO:0007669"/>
    <property type="project" value="UniProtKB-SubCell"/>
</dbReference>
<dbReference type="GO" id="GO:0043005">
    <property type="term" value="C:neuron projection"/>
    <property type="evidence" value="ECO:0007669"/>
    <property type="project" value="TreeGrafter"/>
</dbReference>
<dbReference type="GO" id="GO:0008188">
    <property type="term" value="F:neuropeptide receptor activity"/>
    <property type="evidence" value="ECO:0007669"/>
    <property type="project" value="InterPro"/>
</dbReference>
<dbReference type="PANTHER" id="PTHR24229:SF47">
    <property type="entry name" value="NEUROPEPTIDES B_W RECEPTOR TYPE 1"/>
    <property type="match status" value="1"/>
</dbReference>
<evidence type="ECO:0000256" key="9">
    <source>
        <dbReference type="ARBA" id="ARBA00023180"/>
    </source>
</evidence>
<keyword evidence="3 11" id="KW-0812">Transmembrane</keyword>
<dbReference type="PRINTS" id="PR00237">
    <property type="entry name" value="GPCRRHODOPSN"/>
</dbReference>
<keyword evidence="9" id="KW-0325">Glycoprotein</keyword>
<accession>A0A8K1GSL2</accession>
<dbReference type="PRINTS" id="PR01855">
    <property type="entry name" value="NRPEPTIDEWR"/>
</dbReference>
<proteinExistence type="predicted"/>
<gene>
    <name evidence="13" type="ORF">HGM15179_002486</name>
</gene>
<evidence type="ECO:0000256" key="10">
    <source>
        <dbReference type="ARBA" id="ARBA00023224"/>
    </source>
</evidence>
<dbReference type="InterPro" id="IPR009150">
    <property type="entry name" value="Neuropept_B/W_rcpt"/>
</dbReference>
<evidence type="ECO:0000256" key="11">
    <source>
        <dbReference type="SAM" id="Phobius"/>
    </source>
</evidence>
<keyword evidence="4 11" id="KW-1133">Transmembrane helix</keyword>
<protein>
    <recommendedName>
        <fullName evidence="12">G-protein coupled receptors family 1 profile domain-containing protein</fullName>
    </recommendedName>
</protein>
<sequence>MLCRLRQMQLHCNAKPLDKANIKVTLMVVAVLGVHLFCWTPFHLSTVVALIMDIPQTPLVIGISYFITSLSYANSCLSPFLYAFLDDSFPRSFHKLIDDRITP</sequence>
<comment type="caution">
    <text evidence="13">The sequence shown here is derived from an EMBL/GenBank/DDBJ whole genome shotgun (WGS) entry which is preliminary data.</text>
</comment>
<dbReference type="InterPro" id="IPR017452">
    <property type="entry name" value="GPCR_Rhodpsn_7TM"/>
</dbReference>
<evidence type="ECO:0000256" key="8">
    <source>
        <dbReference type="ARBA" id="ARBA00023170"/>
    </source>
</evidence>
<evidence type="ECO:0000256" key="7">
    <source>
        <dbReference type="ARBA" id="ARBA00023157"/>
    </source>
</evidence>
<dbReference type="Pfam" id="PF00001">
    <property type="entry name" value="7tm_1"/>
    <property type="match status" value="1"/>
</dbReference>